<organism evidence="2 3">
    <name type="scientific">Trichosporon asahii var. asahii (strain ATCC 90039 / CBS 2479 / JCM 2466 / KCTC 7840 / NBRC 103889/ NCYC 2677 / UAMH 7654)</name>
    <name type="common">Yeast</name>
    <dbReference type="NCBI Taxonomy" id="1186058"/>
    <lineage>
        <taxon>Eukaryota</taxon>
        <taxon>Fungi</taxon>
        <taxon>Dikarya</taxon>
        <taxon>Basidiomycota</taxon>
        <taxon>Agaricomycotina</taxon>
        <taxon>Tremellomycetes</taxon>
        <taxon>Trichosporonales</taxon>
        <taxon>Trichosporonaceae</taxon>
        <taxon>Trichosporon</taxon>
    </lineage>
</organism>
<proteinExistence type="predicted"/>
<protein>
    <submittedName>
        <fullName evidence="2">Uncharacterized protein</fullName>
    </submittedName>
</protein>
<dbReference type="VEuPathDB" id="FungiDB:A1Q1_07480"/>
<comment type="caution">
    <text evidence="2">The sequence shown here is derived from an EMBL/GenBank/DDBJ whole genome shotgun (WGS) entry which is preliminary data.</text>
</comment>
<name>J6F2T4_TRIAS</name>
<dbReference type="GeneID" id="25990992"/>
<evidence type="ECO:0000256" key="1">
    <source>
        <dbReference type="SAM" id="MobiDB-lite"/>
    </source>
</evidence>
<dbReference type="KEGG" id="tasa:A1Q1_07480"/>
<dbReference type="Proteomes" id="UP000002748">
    <property type="component" value="Unassembled WGS sequence"/>
</dbReference>
<evidence type="ECO:0000313" key="3">
    <source>
        <dbReference type="Proteomes" id="UP000002748"/>
    </source>
</evidence>
<sequence>MLKKLKSAQEALKTLVLESTSERIQRASRTLADSPIPTYLGPGNIGFGVTVGSEPSANFFAFTCARYGRAREEGWTGSAESSYLPRFAMRQFVGNGEEGRSQAPCCAMAAGPGNSPARAAATTHRHGAAYAGRAAISANVANTAMYTEWQWWTGRRGTGRICQRHYGTMARNAEEKDRLTAALDKVLEKATWDWNDAYLKSQLAKKVTAMGITAVGASAKRVYVKKGRDADRGPAGGLGFPSLTGVGLLCTCRYGTLARANNAEEKRALSRCLAVVCVSTAQGTLKVAFAAAAKAEGIKLSATGPPRKTKSAVTAQPRPNAPPKSKLQLKTVPKAKPV</sequence>
<evidence type="ECO:0000313" key="2">
    <source>
        <dbReference type="EMBL" id="EJT51299.1"/>
    </source>
</evidence>
<dbReference type="RefSeq" id="XP_014182484.1">
    <property type="nucleotide sequence ID" value="XM_014327009.1"/>
</dbReference>
<dbReference type="AlphaFoldDB" id="J6F2T4"/>
<gene>
    <name evidence="2" type="ORF">A1Q1_07480</name>
</gene>
<reference evidence="2 3" key="1">
    <citation type="journal article" date="2012" name="Eukaryot. Cell">
        <title>Draft genome sequence of CBS 2479, the standard type strain of Trichosporon asahii.</title>
        <authorList>
            <person name="Yang R.Y."/>
            <person name="Li H.T."/>
            <person name="Zhu H."/>
            <person name="Zhou G.P."/>
            <person name="Wang M."/>
            <person name="Wang L."/>
        </authorList>
    </citation>
    <scope>NUCLEOTIDE SEQUENCE [LARGE SCALE GENOMIC DNA]</scope>
    <source>
        <strain evidence="3">ATCC 90039 / CBS 2479 / JCM 2466 / KCTC 7840 / NCYC 2677 / UAMH 7654</strain>
    </source>
</reference>
<dbReference type="EMBL" id="ALBS01000059">
    <property type="protein sequence ID" value="EJT51299.1"/>
    <property type="molecule type" value="Genomic_DNA"/>
</dbReference>
<feature type="region of interest" description="Disordered" evidence="1">
    <location>
        <begin position="300"/>
        <end position="338"/>
    </location>
</feature>
<accession>J6F2T4</accession>
<dbReference type="HOGENOM" id="CLU_821797_0_0_1"/>